<dbReference type="Pfam" id="PF02581">
    <property type="entry name" value="TMP-TENI"/>
    <property type="match status" value="1"/>
</dbReference>
<feature type="binding site" evidence="9">
    <location>
        <position position="101"/>
    </location>
    <ligand>
        <name>4-amino-2-methyl-5-(diphosphooxymethyl)pyrimidine</name>
        <dbReference type="ChEBI" id="CHEBI:57841"/>
    </ligand>
</feature>
<dbReference type="AlphaFoldDB" id="A0A2V1IZB8"/>
<evidence type="ECO:0000256" key="6">
    <source>
        <dbReference type="ARBA" id="ARBA00047334"/>
    </source>
</evidence>
<evidence type="ECO:0000256" key="5">
    <source>
        <dbReference type="ARBA" id="ARBA00022977"/>
    </source>
</evidence>
<name>A0A2V1IZB8_9BACT</name>
<feature type="binding site" evidence="9">
    <location>
        <position position="82"/>
    </location>
    <ligand>
        <name>Mg(2+)</name>
        <dbReference type="ChEBI" id="CHEBI:18420"/>
    </ligand>
</feature>
<evidence type="ECO:0000256" key="3">
    <source>
        <dbReference type="ARBA" id="ARBA00022723"/>
    </source>
</evidence>
<gene>
    <name evidence="9" type="primary">thiE</name>
    <name evidence="13" type="ORF">C5O25_05865</name>
</gene>
<keyword evidence="5 9" id="KW-0784">Thiamine biosynthesis</keyword>
<dbReference type="CDD" id="cd00564">
    <property type="entry name" value="TMP_TenI"/>
    <property type="match status" value="1"/>
</dbReference>
<evidence type="ECO:0000313" key="13">
    <source>
        <dbReference type="EMBL" id="PWB07886.1"/>
    </source>
</evidence>
<feature type="binding site" evidence="9">
    <location>
        <begin position="30"/>
        <end position="34"/>
    </location>
    <ligand>
        <name>4-amino-2-methyl-5-(diphosphooxymethyl)pyrimidine</name>
        <dbReference type="ChEBI" id="CHEBI:57841"/>
    </ligand>
</feature>
<dbReference type="InterPro" id="IPR034291">
    <property type="entry name" value="TMP_synthase"/>
</dbReference>
<organism evidence="13 14">
    <name type="scientific">Paramuribaculum intestinale</name>
    <dbReference type="NCBI Taxonomy" id="2094151"/>
    <lineage>
        <taxon>Bacteria</taxon>
        <taxon>Pseudomonadati</taxon>
        <taxon>Bacteroidota</taxon>
        <taxon>Bacteroidia</taxon>
        <taxon>Bacteroidales</taxon>
        <taxon>Muribaculaceae</taxon>
        <taxon>Paramuribaculum</taxon>
    </lineage>
</organism>
<comment type="caution">
    <text evidence="9">Lacks conserved residue(s) required for the propagation of feature annotation.</text>
</comment>
<dbReference type="GO" id="GO:0009228">
    <property type="term" value="P:thiamine biosynthetic process"/>
    <property type="evidence" value="ECO:0007669"/>
    <property type="project" value="UniProtKB-KW"/>
</dbReference>
<evidence type="ECO:0000256" key="2">
    <source>
        <dbReference type="ARBA" id="ARBA00022679"/>
    </source>
</evidence>
<keyword evidence="4 9" id="KW-0460">Magnesium</keyword>
<feature type="binding site" evidence="9">
    <location>
        <position position="163"/>
    </location>
    <ligand>
        <name>2-[(2R,5Z)-2-carboxy-4-methylthiazol-5(2H)-ylidene]ethyl phosphate</name>
        <dbReference type="ChEBI" id="CHEBI:62899"/>
    </ligand>
</feature>
<comment type="catalytic activity">
    <reaction evidence="7 9 10">
        <text>2-(2-carboxy-4-methylthiazol-5-yl)ethyl phosphate + 4-amino-2-methyl-5-(diphosphooxymethyl)pyrimidine + 2 H(+) = thiamine phosphate + CO2 + diphosphate</text>
        <dbReference type="Rhea" id="RHEA:47848"/>
        <dbReference type="ChEBI" id="CHEBI:15378"/>
        <dbReference type="ChEBI" id="CHEBI:16526"/>
        <dbReference type="ChEBI" id="CHEBI:33019"/>
        <dbReference type="ChEBI" id="CHEBI:37575"/>
        <dbReference type="ChEBI" id="CHEBI:57841"/>
        <dbReference type="ChEBI" id="CHEBI:62890"/>
        <dbReference type="EC" id="2.5.1.3"/>
    </reaction>
</comment>
<dbReference type="InterPro" id="IPR036206">
    <property type="entry name" value="ThiamineP_synth_sf"/>
</dbReference>
<comment type="cofactor">
    <cofactor evidence="9">
        <name>Mg(2+)</name>
        <dbReference type="ChEBI" id="CHEBI:18420"/>
    </cofactor>
    <text evidence="9">Binds 1 Mg(2+) ion per subunit.</text>
</comment>
<dbReference type="PANTHER" id="PTHR20857">
    <property type="entry name" value="THIAMINE-PHOSPHATE PYROPHOSPHORYLASE"/>
    <property type="match status" value="1"/>
</dbReference>
<sequence>MLQFITNPSDRWSIAEEVRMAIEGGCRWIQLRMKDASDEDVRRTALELIPLCRDHDTFLIIDDRVELVNELRVSGVHLGRGDMDPMEARELLGPHAIIGVTANTAEDIIKWKGKDVDYVGLGPVHTTSTKKNLAPVLGTDGVKEVVDTVRKAGVELPIVAIGGLTLDDVDPLKAAGINGIAVSGAIINAPDPMLYTMKIMERLMDIPHD</sequence>
<comment type="function">
    <text evidence="9">Condenses 4-methyl-5-(beta-hydroxyethyl)thiazole monophosphate (THZ-P) and 2-methyl-4-amino-5-hydroxymethyl pyrimidine pyrophosphate (HMP-PP) to form thiamine monophosphate (TMP).</text>
</comment>
<evidence type="ECO:0000256" key="7">
    <source>
        <dbReference type="ARBA" id="ARBA00047851"/>
    </source>
</evidence>
<dbReference type="GO" id="GO:0009229">
    <property type="term" value="P:thiamine diphosphate biosynthetic process"/>
    <property type="evidence" value="ECO:0007669"/>
    <property type="project" value="UniProtKB-UniRule"/>
</dbReference>
<feature type="binding site" evidence="9">
    <location>
        <position position="62"/>
    </location>
    <ligand>
        <name>4-amino-2-methyl-5-(diphosphooxymethyl)pyrimidine</name>
        <dbReference type="ChEBI" id="CHEBI:57841"/>
    </ligand>
</feature>
<comment type="catalytic activity">
    <reaction evidence="8 9 10">
        <text>2-[(2R,5Z)-2-carboxy-4-methylthiazol-5(2H)-ylidene]ethyl phosphate + 4-amino-2-methyl-5-(diphosphooxymethyl)pyrimidine + 2 H(+) = thiamine phosphate + CO2 + diphosphate</text>
        <dbReference type="Rhea" id="RHEA:47844"/>
        <dbReference type="ChEBI" id="CHEBI:15378"/>
        <dbReference type="ChEBI" id="CHEBI:16526"/>
        <dbReference type="ChEBI" id="CHEBI:33019"/>
        <dbReference type="ChEBI" id="CHEBI:37575"/>
        <dbReference type="ChEBI" id="CHEBI:57841"/>
        <dbReference type="ChEBI" id="CHEBI:62899"/>
        <dbReference type="EC" id="2.5.1.3"/>
    </reaction>
</comment>
<comment type="pathway">
    <text evidence="1 9 11">Cofactor biosynthesis; thiamine diphosphate biosynthesis; thiamine phosphate from 4-amino-2-methyl-5-diphosphomethylpyrimidine and 4-methyl-5-(2-phosphoethyl)-thiazole: step 1/1.</text>
</comment>
<evidence type="ECO:0000256" key="10">
    <source>
        <dbReference type="RuleBase" id="RU003826"/>
    </source>
</evidence>
<evidence type="ECO:0000259" key="12">
    <source>
        <dbReference type="Pfam" id="PF02581"/>
    </source>
</evidence>
<dbReference type="EMBL" id="PUBV01000009">
    <property type="protein sequence ID" value="PWB07886.1"/>
    <property type="molecule type" value="Genomic_DNA"/>
</dbReference>
<evidence type="ECO:0000256" key="4">
    <source>
        <dbReference type="ARBA" id="ARBA00022842"/>
    </source>
</evidence>
<dbReference type="UniPathway" id="UPA00060">
    <property type="reaction ID" value="UER00141"/>
</dbReference>
<dbReference type="Proteomes" id="UP000244925">
    <property type="component" value="Unassembled WGS sequence"/>
</dbReference>
<feature type="binding site" evidence="9">
    <location>
        <position position="130"/>
    </location>
    <ligand>
        <name>4-amino-2-methyl-5-(diphosphooxymethyl)pyrimidine</name>
        <dbReference type="ChEBI" id="CHEBI:57841"/>
    </ligand>
</feature>
<dbReference type="GO" id="GO:0005737">
    <property type="term" value="C:cytoplasm"/>
    <property type="evidence" value="ECO:0007669"/>
    <property type="project" value="TreeGrafter"/>
</dbReference>
<keyword evidence="3 9" id="KW-0479">Metal-binding</keyword>
<feature type="binding site" evidence="9">
    <location>
        <begin position="127"/>
        <end position="129"/>
    </location>
    <ligand>
        <name>2-[(2R,5Z)-2-carboxy-4-methylthiazol-5(2H)-ylidene]ethyl phosphate</name>
        <dbReference type="ChEBI" id="CHEBI:62899"/>
    </ligand>
</feature>
<dbReference type="Gene3D" id="3.20.20.70">
    <property type="entry name" value="Aldolase class I"/>
    <property type="match status" value="1"/>
</dbReference>
<evidence type="ECO:0000256" key="11">
    <source>
        <dbReference type="RuleBase" id="RU004253"/>
    </source>
</evidence>
<dbReference type="SUPFAM" id="SSF51391">
    <property type="entry name" value="Thiamin phosphate synthase"/>
    <property type="match status" value="1"/>
</dbReference>
<evidence type="ECO:0000256" key="8">
    <source>
        <dbReference type="ARBA" id="ARBA00047883"/>
    </source>
</evidence>
<reference evidence="14" key="1">
    <citation type="submission" date="2018-02" db="EMBL/GenBank/DDBJ databases">
        <authorList>
            <person name="Clavel T."/>
            <person name="Strowig T."/>
        </authorList>
    </citation>
    <scope>NUCLEOTIDE SEQUENCE [LARGE SCALE GENOMIC DNA]</scope>
    <source>
        <strain evidence="14">DSM 100764</strain>
    </source>
</reference>
<keyword evidence="2 9" id="KW-0808">Transferase</keyword>
<dbReference type="GO" id="GO:0004789">
    <property type="term" value="F:thiamine-phosphate diphosphorylase activity"/>
    <property type="evidence" value="ECO:0007669"/>
    <property type="project" value="UniProtKB-UniRule"/>
</dbReference>
<dbReference type="RefSeq" id="WP_107035803.1">
    <property type="nucleotide sequence ID" value="NZ_CAOLHR010000003.1"/>
</dbReference>
<accession>A0A2V1IZB8</accession>
<dbReference type="GeneID" id="93424076"/>
<dbReference type="InterPro" id="IPR013785">
    <property type="entry name" value="Aldolase_TIM"/>
</dbReference>
<dbReference type="GO" id="GO:0000287">
    <property type="term" value="F:magnesium ion binding"/>
    <property type="evidence" value="ECO:0007669"/>
    <property type="project" value="UniProtKB-UniRule"/>
</dbReference>
<protein>
    <recommendedName>
        <fullName evidence="9">Thiamine-phosphate synthase</fullName>
        <shortName evidence="9">TP synthase</shortName>
        <shortName evidence="9">TPS</shortName>
        <ecNumber evidence="9">2.5.1.3</ecNumber>
    </recommendedName>
    <alternativeName>
        <fullName evidence="9">Thiamine-phosphate pyrophosphorylase</fullName>
        <shortName evidence="9">TMP pyrophosphorylase</shortName>
        <shortName evidence="9">TMP-PPase</shortName>
    </alternativeName>
</protein>
<evidence type="ECO:0000256" key="9">
    <source>
        <dbReference type="HAMAP-Rule" id="MF_00097"/>
    </source>
</evidence>
<dbReference type="HAMAP" id="MF_00097">
    <property type="entry name" value="TMP_synthase"/>
    <property type="match status" value="1"/>
</dbReference>
<keyword evidence="14" id="KW-1185">Reference proteome</keyword>
<comment type="caution">
    <text evidence="13">The sequence shown here is derived from an EMBL/GenBank/DDBJ whole genome shotgun (WGS) entry which is preliminary data.</text>
</comment>
<evidence type="ECO:0000256" key="1">
    <source>
        <dbReference type="ARBA" id="ARBA00005165"/>
    </source>
</evidence>
<feature type="binding site" evidence="9">
    <location>
        <position position="63"/>
    </location>
    <ligand>
        <name>Mg(2+)</name>
        <dbReference type="ChEBI" id="CHEBI:18420"/>
    </ligand>
</feature>
<comment type="catalytic activity">
    <reaction evidence="6 9 10">
        <text>4-methyl-5-(2-phosphooxyethyl)-thiazole + 4-amino-2-methyl-5-(diphosphooxymethyl)pyrimidine + H(+) = thiamine phosphate + diphosphate</text>
        <dbReference type="Rhea" id="RHEA:22328"/>
        <dbReference type="ChEBI" id="CHEBI:15378"/>
        <dbReference type="ChEBI" id="CHEBI:33019"/>
        <dbReference type="ChEBI" id="CHEBI:37575"/>
        <dbReference type="ChEBI" id="CHEBI:57841"/>
        <dbReference type="ChEBI" id="CHEBI:58296"/>
        <dbReference type="EC" id="2.5.1.3"/>
    </reaction>
</comment>
<dbReference type="InterPro" id="IPR022998">
    <property type="entry name" value="ThiamineP_synth_TenI"/>
</dbReference>
<proteinExistence type="inferred from homology"/>
<dbReference type="EC" id="2.5.1.3" evidence="9"/>
<dbReference type="NCBIfam" id="TIGR00693">
    <property type="entry name" value="thiE"/>
    <property type="match status" value="1"/>
</dbReference>
<dbReference type="PANTHER" id="PTHR20857:SF15">
    <property type="entry name" value="THIAMINE-PHOSPHATE SYNTHASE"/>
    <property type="match status" value="1"/>
</dbReference>
<dbReference type="NCBIfam" id="NF000736">
    <property type="entry name" value="PRK00043.2-3"/>
    <property type="match status" value="1"/>
</dbReference>
<comment type="similarity">
    <text evidence="9 10">Belongs to the thiamine-phosphate synthase family.</text>
</comment>
<evidence type="ECO:0000313" key="14">
    <source>
        <dbReference type="Proteomes" id="UP000244925"/>
    </source>
</evidence>
<feature type="domain" description="Thiamine phosphate synthase/TenI" evidence="12">
    <location>
        <begin position="2"/>
        <end position="186"/>
    </location>
</feature>